<accession>A0ABR7CX41</accession>
<proteinExistence type="predicted"/>
<name>A0ABR7CX41_9BACT</name>
<sequence>MNMKEVTLYDGFLSELRKRIPRGAELTNTLVDMLYIEREAVYRRLRGEVPFTFIEVMTVSKELGISLDNLAQADTGKSRPFQLKLVEYANPLESDYKMMREFINLLAMVKDGEDWEAGQSTNILPRSFCYYYSNITRFYLFKWLYQYSHVDSLKHYSEVKITPQLASMQQEYLRVTRQLKSSYFIFDHLVFHYLVTDIKFFASINLITPEDVVALKEDLMHLLDDMEHFAAKGRFTDTGNEMLIYLSNINLDTNYCYFGSRDFHLSMLKAFTLNMVTSRDSYTYERLRCWLQSLKRSSTLITVSGEKQRVMFFEEQRRLVGSL</sequence>
<dbReference type="EMBL" id="JACOOH010000002">
    <property type="protein sequence ID" value="MBC5620252.1"/>
    <property type="molecule type" value="Genomic_DNA"/>
</dbReference>
<dbReference type="Proteomes" id="UP000646484">
    <property type="component" value="Unassembled WGS sequence"/>
</dbReference>
<comment type="caution">
    <text evidence="1">The sequence shown here is derived from an EMBL/GenBank/DDBJ whole genome shotgun (WGS) entry which is preliminary data.</text>
</comment>
<evidence type="ECO:0000313" key="2">
    <source>
        <dbReference type="Proteomes" id="UP000646484"/>
    </source>
</evidence>
<protein>
    <recommendedName>
        <fullName evidence="3">Transcription regulator BetR N-terminal domain-containing protein</fullName>
    </recommendedName>
</protein>
<reference evidence="1 2" key="1">
    <citation type="submission" date="2020-08" db="EMBL/GenBank/DDBJ databases">
        <title>Genome public.</title>
        <authorList>
            <person name="Liu C."/>
            <person name="Sun Q."/>
        </authorList>
    </citation>
    <scope>NUCLEOTIDE SEQUENCE [LARGE SCALE GENOMIC DNA]</scope>
    <source>
        <strain evidence="1 2">NSJ-56</strain>
    </source>
</reference>
<evidence type="ECO:0000313" key="1">
    <source>
        <dbReference type="EMBL" id="MBC5620252.1"/>
    </source>
</evidence>
<dbReference type="RefSeq" id="WP_099292052.1">
    <property type="nucleotide sequence ID" value="NZ_JACOOH010000002.1"/>
</dbReference>
<keyword evidence="2" id="KW-1185">Reference proteome</keyword>
<evidence type="ECO:0008006" key="3">
    <source>
        <dbReference type="Google" id="ProtNLM"/>
    </source>
</evidence>
<gene>
    <name evidence="1" type="ORF">H8S64_03980</name>
</gene>
<organism evidence="1 2">
    <name type="scientific">Butyricimonas hominis</name>
    <dbReference type="NCBI Taxonomy" id="2763032"/>
    <lineage>
        <taxon>Bacteria</taxon>
        <taxon>Pseudomonadati</taxon>
        <taxon>Bacteroidota</taxon>
        <taxon>Bacteroidia</taxon>
        <taxon>Bacteroidales</taxon>
        <taxon>Odoribacteraceae</taxon>
        <taxon>Butyricimonas</taxon>
    </lineage>
</organism>